<dbReference type="Proteomes" id="UP000323653">
    <property type="component" value="Chromosome"/>
</dbReference>
<dbReference type="EMBL" id="CP043329">
    <property type="protein sequence ID" value="QEK50705.1"/>
    <property type="molecule type" value="Genomic_DNA"/>
</dbReference>
<dbReference type="InterPro" id="IPR055414">
    <property type="entry name" value="LRR_R13L4/SHOC2-like"/>
</dbReference>
<dbReference type="Gene3D" id="3.80.10.10">
    <property type="entry name" value="Ribonuclease Inhibitor"/>
    <property type="match status" value="2"/>
</dbReference>
<evidence type="ECO:0000313" key="5">
    <source>
        <dbReference type="Proteomes" id="UP000323653"/>
    </source>
</evidence>
<protein>
    <submittedName>
        <fullName evidence="4">Leucine-rich repeat protein</fullName>
    </submittedName>
</protein>
<dbReference type="InterPro" id="IPR001611">
    <property type="entry name" value="Leu-rich_rpt"/>
</dbReference>
<keyword evidence="5" id="KW-1185">Reference proteome</keyword>
<feature type="domain" description="Disease resistance R13L4/SHOC-2-like LRR" evidence="3">
    <location>
        <begin position="431"/>
        <end position="509"/>
    </location>
</feature>
<organism evidence="4 5">
    <name type="scientific">Pedobacter aquae</name>
    <dbReference type="NCBI Taxonomy" id="2605747"/>
    <lineage>
        <taxon>Bacteria</taxon>
        <taxon>Pseudomonadati</taxon>
        <taxon>Bacteroidota</taxon>
        <taxon>Sphingobacteriia</taxon>
        <taxon>Sphingobacteriales</taxon>
        <taxon>Sphingobacteriaceae</taxon>
        <taxon>Pedobacter</taxon>
    </lineage>
</organism>
<dbReference type="InterPro" id="IPR032675">
    <property type="entry name" value="LRR_dom_sf"/>
</dbReference>
<evidence type="ECO:0000259" key="3">
    <source>
        <dbReference type="Pfam" id="PF23598"/>
    </source>
</evidence>
<keyword evidence="1" id="KW-0433">Leucine-rich repeat</keyword>
<dbReference type="InterPro" id="IPR003591">
    <property type="entry name" value="Leu-rich_rpt_typical-subtyp"/>
</dbReference>
<dbReference type="AlphaFoldDB" id="A0A5C0VDA2"/>
<sequence length="678" mass="76901">MIINQLRKFTQMFSHLKQNNKILLKKSYAFIIITACIAFFSSCKKIEEVQVLKDSFEPTLSEPNVTDEDFVINLNARALQKGESGEWKIISGSVLDNFVFFEDKNNPFSRFKGIPGEEYKLRWTHWDLNKKESSIEITVIIPSLDIKITDATPSNFKTIITLQVNPKYKGTWSITPAYARLESRYMDGYAEPFEKKPVINIHGYANTNYTATYTYKYAGKEFKFHKVFTTGDYQQEEALYELQLSPNSREVRRDNNNNVIELNLQASGIAWIMNASERYPALKSLKWLRNLNLGGSSLGQIPNLFGDAFINLEELNLDRVGKDLIFPENFGNLTKLKKLIVAPLNFSAPDRMVTLPKSFGKLKSLESFIASSFGLIDFNGTLGDLDNLKILELSMKALPDNIGELKKIEKISSLVRDPYIPSNLSNCENLKILNLRFLSNTDTKITLPADINKLIRLERLELNSSMLHELPESFSDLKALKTLYLNQVSLKELPQNFGNLSSLENLELYGKLNYLPKSFGNLNKLKSLSLGGNLEELPESFGNLSSLTNFYAAASYLKRLPESFGNLKNLKELNAQRSKLESLPESFGNLDALEKLSLNNCNLTVLPKSFFDLKNISIIYLSGNAVGDIPDDISRMKTGVVFYLNQVPNLNLNKMNYILSISKGKTFYTDFGYFYAPI</sequence>
<dbReference type="InterPro" id="IPR050715">
    <property type="entry name" value="LRR-SigEffector_domain"/>
</dbReference>
<name>A0A5C0VDA2_9SPHI</name>
<dbReference type="RefSeq" id="WP_149073826.1">
    <property type="nucleotide sequence ID" value="NZ_CP043329.1"/>
</dbReference>
<dbReference type="SUPFAM" id="SSF52047">
    <property type="entry name" value="RNI-like"/>
    <property type="match status" value="1"/>
</dbReference>
<evidence type="ECO:0000313" key="4">
    <source>
        <dbReference type="EMBL" id="QEK50705.1"/>
    </source>
</evidence>
<dbReference type="PANTHER" id="PTHR45752">
    <property type="entry name" value="LEUCINE-RICH REPEAT-CONTAINING"/>
    <property type="match status" value="1"/>
</dbReference>
<evidence type="ECO:0000256" key="1">
    <source>
        <dbReference type="ARBA" id="ARBA00022614"/>
    </source>
</evidence>
<dbReference type="Pfam" id="PF13855">
    <property type="entry name" value="LRR_8"/>
    <property type="match status" value="1"/>
</dbReference>
<reference evidence="4 5" key="1">
    <citation type="submission" date="2019-08" db="EMBL/GenBank/DDBJ databases">
        <title>Pedobacter sp. nov., isolated from Han river, South Korea.</title>
        <authorList>
            <person name="Lee D.-H."/>
            <person name="Kim Y.-S."/>
            <person name="Hwang E.-M."/>
            <person name="Le Tran T.C."/>
            <person name="Cha C.-J."/>
        </authorList>
    </citation>
    <scope>NUCLEOTIDE SEQUENCE [LARGE SCALE GENOMIC DNA]</scope>
    <source>
        <strain evidence="4 5">CJ43</strain>
    </source>
</reference>
<evidence type="ECO:0000256" key="2">
    <source>
        <dbReference type="ARBA" id="ARBA00022737"/>
    </source>
</evidence>
<proteinExistence type="predicted"/>
<dbReference type="Pfam" id="PF23598">
    <property type="entry name" value="LRR_14"/>
    <property type="match status" value="1"/>
</dbReference>
<keyword evidence="2" id="KW-0677">Repeat</keyword>
<dbReference type="KEGG" id="pej:FYC62_02750"/>
<dbReference type="SMART" id="SM00369">
    <property type="entry name" value="LRR_TYP"/>
    <property type="match status" value="7"/>
</dbReference>
<dbReference type="PANTHER" id="PTHR45752:SF187">
    <property type="entry name" value="LEUCINE-RICH REPEAT AND IQ DOMAIN-CONTAINING PROTEIN 4"/>
    <property type="match status" value="1"/>
</dbReference>
<accession>A0A5C0VDA2</accession>
<gene>
    <name evidence="4" type="ORF">FYC62_02750</name>
</gene>